<dbReference type="EMBL" id="JBICCN010000283">
    <property type="protein sequence ID" value="KAL3080955.1"/>
    <property type="molecule type" value="Genomic_DNA"/>
</dbReference>
<sequence length="187" mass="20668">MFNISIDQFYGNFVNMLNQRLYSLCRIDSSPKDLKEAERVDFVRTILSPQSIFRQTPEIAPSFGFCPTSRPTSSVRPLLELLKYLRNIKGKDIRTIPNISAFFAKTFEALIDKIDAPAADRNEIASLVFFLISCPVEGDGHFARSVSLLASSGANFASSLVAISDNSTAEMNLANERGKMADLYGGI</sequence>
<comment type="caution">
    <text evidence="1">The sequence shown here is derived from an EMBL/GenBank/DDBJ whole genome shotgun (WGS) entry which is preliminary data.</text>
</comment>
<proteinExistence type="predicted"/>
<protein>
    <submittedName>
        <fullName evidence="1">Uncharacterized protein</fullName>
    </submittedName>
</protein>
<evidence type="ECO:0000313" key="1">
    <source>
        <dbReference type="EMBL" id="KAL3080955.1"/>
    </source>
</evidence>
<dbReference type="Proteomes" id="UP001620645">
    <property type="component" value="Unassembled WGS sequence"/>
</dbReference>
<dbReference type="AlphaFoldDB" id="A0ABD2IUJ3"/>
<name>A0ABD2IUJ3_HETSC</name>
<keyword evidence="2" id="KW-1185">Reference proteome</keyword>
<accession>A0ABD2IUJ3</accession>
<evidence type="ECO:0000313" key="2">
    <source>
        <dbReference type="Proteomes" id="UP001620645"/>
    </source>
</evidence>
<reference evidence="1 2" key="1">
    <citation type="submission" date="2024-10" db="EMBL/GenBank/DDBJ databases">
        <authorList>
            <person name="Kim D."/>
        </authorList>
    </citation>
    <scope>NUCLEOTIDE SEQUENCE [LARGE SCALE GENOMIC DNA]</scope>
    <source>
        <strain evidence="1">Taebaek</strain>
    </source>
</reference>
<organism evidence="1 2">
    <name type="scientific">Heterodera schachtii</name>
    <name type="common">Sugarbeet cyst nematode worm</name>
    <name type="synonym">Tylenchus schachtii</name>
    <dbReference type="NCBI Taxonomy" id="97005"/>
    <lineage>
        <taxon>Eukaryota</taxon>
        <taxon>Metazoa</taxon>
        <taxon>Ecdysozoa</taxon>
        <taxon>Nematoda</taxon>
        <taxon>Chromadorea</taxon>
        <taxon>Rhabditida</taxon>
        <taxon>Tylenchina</taxon>
        <taxon>Tylenchomorpha</taxon>
        <taxon>Tylenchoidea</taxon>
        <taxon>Heteroderidae</taxon>
        <taxon>Heteroderinae</taxon>
        <taxon>Heterodera</taxon>
    </lineage>
</organism>
<gene>
    <name evidence="1" type="ORF">niasHS_011406</name>
</gene>